<dbReference type="Pfam" id="PF01479">
    <property type="entry name" value="S4"/>
    <property type="match status" value="1"/>
</dbReference>
<dbReference type="InParanoid" id="A0A1Q6DX32"/>
<dbReference type="HAMAP" id="MF_01306_A">
    <property type="entry name" value="Ribosomal_uS4_A"/>
    <property type="match status" value="1"/>
</dbReference>
<sequence>MPRGSGKQYETPPRPWQQDRMESESRLIENYGLKNKKELWRAESKLRKYRREARNLLAEIGRSGKRAQKAEKEKEEFLTKLKKYGLVTEDASLDDVLALDTRRLLQRRLQTQVHKKGLATSIKQARQFIVHGHIAVDGKKVTIPSYKIKKDQEQKIEYYTNSPLNNEQHPEKPEKVKEE</sequence>
<evidence type="ECO:0000256" key="7">
    <source>
        <dbReference type="SAM" id="MobiDB-lite"/>
    </source>
</evidence>
<evidence type="ECO:0000256" key="2">
    <source>
        <dbReference type="ARBA" id="ARBA00022730"/>
    </source>
</evidence>
<comment type="caution">
    <text evidence="10">The sequence shown here is derived from an EMBL/GenBank/DDBJ whole genome shotgun (WGS) entry which is preliminary data.</text>
</comment>
<name>A0A1Q6DX32_METT1</name>
<evidence type="ECO:0000256" key="1">
    <source>
        <dbReference type="ARBA" id="ARBA00007465"/>
    </source>
</evidence>
<comment type="function">
    <text evidence="6">One of the primary rRNA binding proteins, it binds directly to 16S rRNA where it nucleates assembly of the body of the 30S subunit.</text>
</comment>
<comment type="subunit">
    <text evidence="6">Part of the 30S ribosomal subunit. Contacts protein S5. The interaction surface between S4 and S5 is involved in control of translational fidelity.</text>
</comment>
<dbReference type="InterPro" id="IPR001912">
    <property type="entry name" value="Ribosomal_uS4_N"/>
</dbReference>
<dbReference type="InterPro" id="IPR002942">
    <property type="entry name" value="S4_RNA-bd"/>
</dbReference>
<dbReference type="InterPro" id="IPR005710">
    <property type="entry name" value="Ribosomal_uS4_euk/arc"/>
</dbReference>
<dbReference type="InterPro" id="IPR022802">
    <property type="entry name" value="Ribosomal_uS4_arc"/>
</dbReference>
<feature type="domain" description="Small ribosomal subunit protein uS4 N-terminal" evidence="9">
    <location>
        <begin position="3"/>
        <end position="106"/>
    </location>
</feature>
<dbReference type="PANTHER" id="PTHR11831:SF5">
    <property type="entry name" value="40S RIBOSOMAL PROTEIN S9"/>
    <property type="match status" value="1"/>
</dbReference>
<organism evidence="10 11">
    <name type="scientific">Methanohalarchaeum thermophilum</name>
    <dbReference type="NCBI Taxonomy" id="1903181"/>
    <lineage>
        <taxon>Archaea</taxon>
        <taxon>Methanobacteriati</taxon>
        <taxon>Methanobacteriota</taxon>
        <taxon>Methanonatronarchaeia</taxon>
        <taxon>Methanonatronarchaeales</taxon>
        <taxon>Methanonatronarchaeaceae</taxon>
        <taxon>Candidatus Methanohalarchaeum</taxon>
    </lineage>
</organism>
<dbReference type="SUPFAM" id="SSF55174">
    <property type="entry name" value="Alpha-L RNA-binding motif"/>
    <property type="match status" value="1"/>
</dbReference>
<evidence type="ECO:0000256" key="6">
    <source>
        <dbReference type="HAMAP-Rule" id="MF_01306"/>
    </source>
</evidence>
<dbReference type="AlphaFoldDB" id="A0A1Q6DX32"/>
<evidence type="ECO:0000256" key="5">
    <source>
        <dbReference type="ARBA" id="ARBA00023274"/>
    </source>
</evidence>
<feature type="region of interest" description="Disordered" evidence="7">
    <location>
        <begin position="159"/>
        <end position="179"/>
    </location>
</feature>
<protein>
    <recommendedName>
        <fullName evidence="6">Small ribosomal subunit protein uS4</fullName>
    </recommendedName>
</protein>
<feature type="domain" description="RNA-binding S4" evidence="8">
    <location>
        <begin position="107"/>
        <end position="169"/>
    </location>
</feature>
<proteinExistence type="inferred from homology"/>
<dbReference type="NCBIfam" id="NF003139">
    <property type="entry name" value="PRK04051.1"/>
    <property type="match status" value="1"/>
</dbReference>
<dbReference type="CDD" id="cd00165">
    <property type="entry name" value="S4"/>
    <property type="match status" value="1"/>
</dbReference>
<dbReference type="InterPro" id="IPR036986">
    <property type="entry name" value="S4_RNA-bd_sf"/>
</dbReference>
<evidence type="ECO:0000313" key="10">
    <source>
        <dbReference type="EMBL" id="OKY78913.1"/>
    </source>
</evidence>
<dbReference type="NCBIfam" id="TIGR01018">
    <property type="entry name" value="uS4_arch"/>
    <property type="match status" value="1"/>
</dbReference>
<dbReference type="Proteomes" id="UP000185744">
    <property type="component" value="Unassembled WGS sequence"/>
</dbReference>
<dbReference type="GO" id="GO:0006412">
    <property type="term" value="P:translation"/>
    <property type="evidence" value="ECO:0007669"/>
    <property type="project" value="UniProtKB-UniRule"/>
</dbReference>
<comment type="similarity">
    <text evidence="1 6">Belongs to the universal ribosomal protein uS4 family.</text>
</comment>
<dbReference type="GO" id="GO:0019843">
    <property type="term" value="F:rRNA binding"/>
    <property type="evidence" value="ECO:0007669"/>
    <property type="project" value="UniProtKB-UniRule"/>
</dbReference>
<keyword evidence="2 6" id="KW-0699">rRNA-binding</keyword>
<evidence type="ECO:0000256" key="3">
    <source>
        <dbReference type="ARBA" id="ARBA00022884"/>
    </source>
</evidence>
<feature type="region of interest" description="Disordered" evidence="7">
    <location>
        <begin position="1"/>
        <end position="23"/>
    </location>
</feature>
<evidence type="ECO:0000256" key="4">
    <source>
        <dbReference type="ARBA" id="ARBA00022980"/>
    </source>
</evidence>
<evidence type="ECO:0000313" key="11">
    <source>
        <dbReference type="Proteomes" id="UP000185744"/>
    </source>
</evidence>
<keyword evidence="5 6" id="KW-0687">Ribonucleoprotein</keyword>
<keyword evidence="3 6" id="KW-0694">RNA-binding</keyword>
<dbReference type="Gene3D" id="3.10.290.10">
    <property type="entry name" value="RNA-binding S4 domain"/>
    <property type="match status" value="1"/>
</dbReference>
<reference evidence="10" key="1">
    <citation type="submission" date="2016-12" db="EMBL/GenBank/DDBJ databases">
        <title>Discovery of methanogenic haloarchaea.</title>
        <authorList>
            <person name="Sorokin D.Y."/>
            <person name="Makarova K.S."/>
            <person name="Abbas B."/>
            <person name="Ferrer M."/>
            <person name="Golyshin P.N."/>
        </authorList>
    </citation>
    <scope>NUCLEOTIDE SEQUENCE [LARGE SCALE GENOMIC DNA]</scope>
    <source>
        <strain evidence="10">HMET1</strain>
    </source>
</reference>
<gene>
    <name evidence="6" type="primary">rps4</name>
    <name evidence="10" type="ORF">BTN85_1417</name>
</gene>
<dbReference type="GO" id="GO:0042274">
    <property type="term" value="P:ribosomal small subunit biogenesis"/>
    <property type="evidence" value="ECO:0007669"/>
    <property type="project" value="TreeGrafter"/>
</dbReference>
<dbReference type="GO" id="GO:0015935">
    <property type="term" value="C:small ribosomal subunit"/>
    <property type="evidence" value="ECO:0007669"/>
    <property type="project" value="InterPro"/>
</dbReference>
<dbReference type="PANTHER" id="PTHR11831">
    <property type="entry name" value="30S 40S RIBOSOMAL PROTEIN"/>
    <property type="match status" value="1"/>
</dbReference>
<dbReference type="InterPro" id="IPR022801">
    <property type="entry name" value="Ribosomal_uS4"/>
</dbReference>
<evidence type="ECO:0000259" key="9">
    <source>
        <dbReference type="SMART" id="SM01390"/>
    </source>
</evidence>
<keyword evidence="4 6" id="KW-0689">Ribosomal protein</keyword>
<dbReference type="SMART" id="SM01390">
    <property type="entry name" value="Ribosomal_S4"/>
    <property type="match status" value="1"/>
</dbReference>
<evidence type="ECO:0000259" key="8">
    <source>
        <dbReference type="SMART" id="SM00363"/>
    </source>
</evidence>
<dbReference type="FunCoup" id="A0A1Q6DX32">
    <property type="interactions" value="163"/>
</dbReference>
<dbReference type="SMART" id="SM00363">
    <property type="entry name" value="S4"/>
    <property type="match status" value="1"/>
</dbReference>
<comment type="function">
    <text evidence="6">With S5 and S12 plays an important role in translational accuracy.</text>
</comment>
<dbReference type="STRING" id="1903181.BTN85_1417"/>
<dbReference type="PROSITE" id="PS50889">
    <property type="entry name" value="S4"/>
    <property type="match status" value="1"/>
</dbReference>
<accession>A0A1Q6DX32</accession>
<dbReference type="EMBL" id="MSDW01000001">
    <property type="protein sequence ID" value="OKY78913.1"/>
    <property type="molecule type" value="Genomic_DNA"/>
</dbReference>
<keyword evidence="11" id="KW-1185">Reference proteome</keyword>
<feature type="compositionally biased region" description="Basic and acidic residues" evidence="7">
    <location>
        <begin position="168"/>
        <end position="179"/>
    </location>
</feature>
<dbReference type="GO" id="GO:0003735">
    <property type="term" value="F:structural constituent of ribosome"/>
    <property type="evidence" value="ECO:0007669"/>
    <property type="project" value="InterPro"/>
</dbReference>